<sequence length="88" mass="10027">MKYRTHGGIVVTHWEEDGHLQIYVDTLRRKRRCEMLMPENDVKNNVGQCCKLVFKAVCGSSTPGSYRPGCMEEPEDEKLCPKLLPIGC</sequence>
<keyword evidence="2" id="KW-1185">Reference proteome</keyword>
<evidence type="ECO:0000313" key="1">
    <source>
        <dbReference type="EMBL" id="KAK8757959.1"/>
    </source>
</evidence>
<dbReference type="Proteomes" id="UP001321473">
    <property type="component" value="Unassembled WGS sequence"/>
</dbReference>
<dbReference type="AlphaFoldDB" id="A0AAQ4D669"/>
<proteinExistence type="predicted"/>
<comment type="caution">
    <text evidence="1">The sequence shown here is derived from an EMBL/GenBank/DDBJ whole genome shotgun (WGS) entry which is preliminary data.</text>
</comment>
<name>A0AAQ4D669_AMBAM</name>
<organism evidence="1 2">
    <name type="scientific">Amblyomma americanum</name>
    <name type="common">Lone star tick</name>
    <dbReference type="NCBI Taxonomy" id="6943"/>
    <lineage>
        <taxon>Eukaryota</taxon>
        <taxon>Metazoa</taxon>
        <taxon>Ecdysozoa</taxon>
        <taxon>Arthropoda</taxon>
        <taxon>Chelicerata</taxon>
        <taxon>Arachnida</taxon>
        <taxon>Acari</taxon>
        <taxon>Parasitiformes</taxon>
        <taxon>Ixodida</taxon>
        <taxon>Ixodoidea</taxon>
        <taxon>Ixodidae</taxon>
        <taxon>Amblyomminae</taxon>
        <taxon>Amblyomma</taxon>
    </lineage>
</organism>
<dbReference type="EMBL" id="JARKHS020034624">
    <property type="protein sequence ID" value="KAK8757959.1"/>
    <property type="molecule type" value="Genomic_DNA"/>
</dbReference>
<dbReference type="Gene3D" id="2.40.128.20">
    <property type="match status" value="1"/>
</dbReference>
<evidence type="ECO:0000313" key="2">
    <source>
        <dbReference type="Proteomes" id="UP001321473"/>
    </source>
</evidence>
<gene>
    <name evidence="1" type="ORF">V5799_004409</name>
</gene>
<dbReference type="InterPro" id="IPR012674">
    <property type="entry name" value="Calycin"/>
</dbReference>
<protein>
    <submittedName>
        <fullName evidence="1">Uncharacterized protein</fullName>
    </submittedName>
</protein>
<reference evidence="1 2" key="1">
    <citation type="journal article" date="2023" name="Arcadia Sci">
        <title>De novo assembly of a long-read Amblyomma americanum tick genome.</title>
        <authorList>
            <person name="Chou S."/>
            <person name="Poskanzer K.E."/>
            <person name="Rollins M."/>
            <person name="Thuy-Boun P.S."/>
        </authorList>
    </citation>
    <scope>NUCLEOTIDE SEQUENCE [LARGE SCALE GENOMIC DNA]</scope>
    <source>
        <strain evidence="1">F_SG_1</strain>
        <tissue evidence="1">Salivary glands</tissue>
    </source>
</reference>
<accession>A0AAQ4D669</accession>